<feature type="transmembrane region" description="Helical" evidence="1">
    <location>
        <begin position="526"/>
        <end position="548"/>
    </location>
</feature>
<reference evidence="2" key="1">
    <citation type="submission" date="2021-02" db="EMBL/GenBank/DDBJ databases">
        <title>Natrosporangium hydrolyticum gen. nov., sp. nov, a haloalkaliphilic actinobacterium from a soda solonchak soil.</title>
        <authorList>
            <person name="Sorokin D.Y."/>
            <person name="Khijniak T.V."/>
            <person name="Zakharycheva A.P."/>
            <person name="Boueva O.V."/>
            <person name="Ariskina E.V."/>
            <person name="Hahnke R.L."/>
            <person name="Bunk B."/>
            <person name="Sproer C."/>
            <person name="Schumann P."/>
            <person name="Evtushenko L.I."/>
            <person name="Kublanov I.V."/>
        </authorList>
    </citation>
    <scope>NUCLEOTIDE SEQUENCE</scope>
    <source>
        <strain evidence="2">DSM 106523</strain>
    </source>
</reference>
<dbReference type="EMBL" id="CP070499">
    <property type="protein sequence ID" value="QSB17033.1"/>
    <property type="molecule type" value="Genomic_DNA"/>
</dbReference>
<dbReference type="RefSeq" id="WP_239679588.1">
    <property type="nucleotide sequence ID" value="NZ_CP070499.1"/>
</dbReference>
<feature type="transmembrane region" description="Helical" evidence="1">
    <location>
        <begin position="255"/>
        <end position="273"/>
    </location>
</feature>
<feature type="transmembrane region" description="Helical" evidence="1">
    <location>
        <begin position="337"/>
        <end position="361"/>
    </location>
</feature>
<feature type="transmembrane region" description="Helical" evidence="1">
    <location>
        <begin position="381"/>
        <end position="404"/>
    </location>
</feature>
<evidence type="ECO:0000313" key="3">
    <source>
        <dbReference type="Proteomes" id="UP000662857"/>
    </source>
</evidence>
<feature type="transmembrane region" description="Helical" evidence="1">
    <location>
        <begin position="425"/>
        <end position="444"/>
    </location>
</feature>
<evidence type="ECO:0000256" key="1">
    <source>
        <dbReference type="SAM" id="Phobius"/>
    </source>
</evidence>
<dbReference type="KEGG" id="nhy:JQS43_00810"/>
<feature type="transmembrane region" description="Helical" evidence="1">
    <location>
        <begin position="498"/>
        <end position="520"/>
    </location>
</feature>
<organism evidence="2 3">
    <name type="scientific">Natronosporangium hydrolyticum</name>
    <dbReference type="NCBI Taxonomy" id="2811111"/>
    <lineage>
        <taxon>Bacteria</taxon>
        <taxon>Bacillati</taxon>
        <taxon>Actinomycetota</taxon>
        <taxon>Actinomycetes</taxon>
        <taxon>Micromonosporales</taxon>
        <taxon>Micromonosporaceae</taxon>
        <taxon>Natronosporangium</taxon>
    </lineage>
</organism>
<proteinExistence type="predicted"/>
<protein>
    <submittedName>
        <fullName evidence="2">ABC transporter permease</fullName>
    </submittedName>
</protein>
<feature type="transmembrane region" description="Helical" evidence="1">
    <location>
        <begin position="77"/>
        <end position="101"/>
    </location>
</feature>
<accession>A0A895YP18</accession>
<evidence type="ECO:0000313" key="2">
    <source>
        <dbReference type="EMBL" id="QSB17033.1"/>
    </source>
</evidence>
<feature type="transmembrane region" description="Helical" evidence="1">
    <location>
        <begin position="44"/>
        <end position="65"/>
    </location>
</feature>
<sequence>MTAAGRAAAGPATAPPPRRVSVGAFARLKLRMLGNGLQGSTGRVLSFLGGMILAVLWAFAGFMIFVASSAGDAQIRLLVAAFAGAILTLGSMLLPLIWFGIDDTLDPARFALLPLRRRQLVAGLFTAALVSVPAAATLVATLGLVVPAAAHGGVVGALGQLLGVLCGLLVCVAASRAVTSAFATMLRSRRVRDLAGILLAGVAALLAPMQFLAMSAAREADWDRVAAVAQVIGWTPLAAPYTVGVELSEGAAGAALAKLLIGVATLAALLWWWSRSLESALVGAAHSSGPARADRAAVGGAVGQLLPRWLPGLPAQPAGALIAKEVRYWWRDAKRRANLITIAVIGVLVPVMVTAGSRVIVDAEGEPLAVATSPMADLFSMLLVAAFAASVLANQFGFDGTAYAAQLTTGVSGRLELRARALGHALLMVPLLLLVGVFLAVLRGEATTALAAWGVLLAGYGTGLAINTLLSVLAPYALPEGSNPFATATGAGLSKSMLALVAIVAAGVVTAPILLAAALLGDAWPWLAVPLGAGYGLGLAALGCYLAGDIIDRRGPWLLRSVSPRQ</sequence>
<dbReference type="Proteomes" id="UP000662857">
    <property type="component" value="Chromosome"/>
</dbReference>
<name>A0A895YP18_9ACTN</name>
<keyword evidence="1" id="KW-0812">Transmembrane</keyword>
<feature type="transmembrane region" description="Helical" evidence="1">
    <location>
        <begin position="121"/>
        <end position="146"/>
    </location>
</feature>
<keyword evidence="1" id="KW-0472">Membrane</keyword>
<gene>
    <name evidence="2" type="ORF">JQS43_00810</name>
</gene>
<feature type="transmembrane region" description="Helical" evidence="1">
    <location>
        <begin position="450"/>
        <end position="478"/>
    </location>
</feature>
<keyword evidence="3" id="KW-1185">Reference proteome</keyword>
<feature type="transmembrane region" description="Helical" evidence="1">
    <location>
        <begin position="153"/>
        <end position="175"/>
    </location>
</feature>
<keyword evidence="1" id="KW-1133">Transmembrane helix</keyword>
<dbReference type="AlphaFoldDB" id="A0A895YP18"/>
<feature type="transmembrane region" description="Helical" evidence="1">
    <location>
        <begin position="195"/>
        <end position="213"/>
    </location>
</feature>